<dbReference type="InterPro" id="IPR019775">
    <property type="entry name" value="WD40_repeat_CS"/>
</dbReference>
<feature type="compositionally biased region" description="Basic and acidic residues" evidence="7">
    <location>
        <begin position="22"/>
        <end position="32"/>
    </location>
</feature>
<dbReference type="InterPro" id="IPR015943">
    <property type="entry name" value="WD40/YVTN_repeat-like_dom_sf"/>
</dbReference>
<dbReference type="Proteomes" id="UP000722791">
    <property type="component" value="Unassembled WGS sequence"/>
</dbReference>
<dbReference type="GO" id="GO:0030686">
    <property type="term" value="C:90S preribosome"/>
    <property type="evidence" value="ECO:0007669"/>
    <property type="project" value="TreeGrafter"/>
</dbReference>
<organism evidence="10 11">
    <name type="scientific">Volvox reticuliferus</name>
    <dbReference type="NCBI Taxonomy" id="1737510"/>
    <lineage>
        <taxon>Eukaryota</taxon>
        <taxon>Viridiplantae</taxon>
        <taxon>Chlorophyta</taxon>
        <taxon>core chlorophytes</taxon>
        <taxon>Chlorophyceae</taxon>
        <taxon>CS clade</taxon>
        <taxon>Chlamydomonadales</taxon>
        <taxon>Volvocaceae</taxon>
        <taxon>Volvox</taxon>
    </lineage>
</organism>
<evidence type="ECO:0000256" key="1">
    <source>
        <dbReference type="ARBA" id="ARBA00004604"/>
    </source>
</evidence>
<evidence type="ECO:0000259" key="8">
    <source>
        <dbReference type="SMART" id="SM01033"/>
    </source>
</evidence>
<dbReference type="Gene3D" id="2.130.10.10">
    <property type="entry name" value="YVTN repeat-like/Quinoprotein amine dehydrogenase"/>
    <property type="match status" value="1"/>
</dbReference>
<dbReference type="InterPro" id="IPR001680">
    <property type="entry name" value="WD40_rpt"/>
</dbReference>
<dbReference type="PROSITE" id="PS50294">
    <property type="entry name" value="WD_REPEATS_REGION"/>
    <property type="match status" value="1"/>
</dbReference>
<dbReference type="FunFam" id="2.130.10.10:FF:000378">
    <property type="entry name" value="U3 small nucleolar RNA-associated protein 7"/>
    <property type="match status" value="1"/>
</dbReference>
<feature type="region of interest" description="Disordered" evidence="7">
    <location>
        <begin position="473"/>
        <end position="539"/>
    </location>
</feature>
<dbReference type="GO" id="GO:0032040">
    <property type="term" value="C:small-subunit processome"/>
    <property type="evidence" value="ECO:0007669"/>
    <property type="project" value="TreeGrafter"/>
</dbReference>
<dbReference type="PROSITE" id="PS50082">
    <property type="entry name" value="WD_REPEATS_2"/>
    <property type="match status" value="1"/>
</dbReference>
<protein>
    <recommendedName>
        <fullName evidence="8">BING4 C-terminal domain-containing protein</fullName>
    </recommendedName>
</protein>
<dbReference type="PANTHER" id="PTHR14085:SF3">
    <property type="entry name" value="WD REPEAT-CONTAINING PROTEIN 46"/>
    <property type="match status" value="1"/>
</dbReference>
<dbReference type="OrthoDB" id="10251154at2759"/>
<dbReference type="GO" id="GO:0000462">
    <property type="term" value="P:maturation of SSU-rRNA from tricistronic rRNA transcript (SSU-rRNA, 5.8S rRNA, LSU-rRNA)"/>
    <property type="evidence" value="ECO:0007669"/>
    <property type="project" value="TreeGrafter"/>
</dbReference>
<dbReference type="Pfam" id="PF00400">
    <property type="entry name" value="WD40"/>
    <property type="match status" value="1"/>
</dbReference>
<reference evidence="10" key="1">
    <citation type="journal article" date="2021" name="Proc. Natl. Acad. Sci. U.S.A.">
        <title>Three genomes in the algal genus Volvox reveal the fate of a haploid sex-determining region after a transition to homothallism.</title>
        <authorList>
            <person name="Yamamoto K."/>
            <person name="Hamaji T."/>
            <person name="Kawai-Toyooka H."/>
            <person name="Matsuzaki R."/>
            <person name="Takahashi F."/>
            <person name="Nishimura Y."/>
            <person name="Kawachi M."/>
            <person name="Noguchi H."/>
            <person name="Minakuchi Y."/>
            <person name="Umen J.G."/>
            <person name="Toyoda A."/>
            <person name="Nozaki H."/>
        </authorList>
    </citation>
    <scope>NUCLEOTIDE SEQUENCE</scope>
    <source>
        <strain evidence="10">NIES-3785</strain>
        <strain evidence="9">NIES-3786</strain>
    </source>
</reference>
<dbReference type="SUPFAM" id="SSF50978">
    <property type="entry name" value="WD40 repeat-like"/>
    <property type="match status" value="1"/>
</dbReference>
<dbReference type="Proteomes" id="UP000747110">
    <property type="component" value="Unassembled WGS sequence"/>
</dbReference>
<evidence type="ECO:0000313" key="9">
    <source>
        <dbReference type="EMBL" id="GIL70431.1"/>
    </source>
</evidence>
<dbReference type="SMART" id="SM01033">
    <property type="entry name" value="BING4CT"/>
    <property type="match status" value="1"/>
</dbReference>
<keyword evidence="3 6" id="KW-0853">WD repeat</keyword>
<feature type="compositionally biased region" description="Basic residues" evidence="7">
    <location>
        <begin position="481"/>
        <end position="493"/>
    </location>
</feature>
<gene>
    <name evidence="9" type="ORF">Vretifemale_1196</name>
    <name evidence="10" type="ORF">Vretimale_3566</name>
</gene>
<evidence type="ECO:0000313" key="11">
    <source>
        <dbReference type="Proteomes" id="UP000722791"/>
    </source>
</evidence>
<proteinExistence type="predicted"/>
<dbReference type="EMBL" id="BNCP01000002">
    <property type="protein sequence ID" value="GIL70431.1"/>
    <property type="molecule type" value="Genomic_DNA"/>
</dbReference>
<dbReference type="PROSITE" id="PS00678">
    <property type="entry name" value="WD_REPEATS_1"/>
    <property type="match status" value="1"/>
</dbReference>
<feature type="repeat" description="WD" evidence="6">
    <location>
        <begin position="278"/>
        <end position="319"/>
    </location>
</feature>
<evidence type="ECO:0000313" key="10">
    <source>
        <dbReference type="EMBL" id="GIL98150.1"/>
    </source>
</evidence>
<evidence type="ECO:0000313" key="12">
    <source>
        <dbReference type="Proteomes" id="UP000747110"/>
    </source>
</evidence>
<sequence>MAEGEPPTPGEARKSSKKRKNVRDPDATETAKRLKRGPAVNLKSITDKKLKGKLRRAEAVFNSSRKKAIQVNEWLLPATAGTLEAEGIERTWKFKQEDIVQAVDVTAARKVFDLSLPELGPYKLSFTRNGRFMLLGGSLGHLAIMDWQRAHLVCEVQVREAVRDVVFLHNETFFAAAQKKYVYVYDKRGLEVHCLQDHTLVNALDFLPHHFLLTSIGEYGVLRYQDTSTGHIVAQHKTHLGPCSVMRHNPYNGVIMLGHARGCVTMWTPNLTTAAVKMLCHTGPVNALAVDPSGTYMATAGMDSQIKVWDVRMLRPMHTYYSHAPVTSMDISQRGLLAVGYGRKLQIWQDALRNKAKSPYLNHNLPGVMEAFRFCPYEDVLGIGHSAGISTILVPGAGEPNFDSFVANPFQTVKARQHQEVAALLDKLQPDSIVLDPDIIGRVRKEPADVARQRREEEAAANTARLVAMRREAEAKDKMKGKNKPSRRHRKKQNNIIEDRKPAIKERQKEEAARRKEAAEKNETAIPKDAPRAVRRFYK</sequence>
<evidence type="ECO:0000256" key="6">
    <source>
        <dbReference type="PROSITE-ProRule" id="PRU00221"/>
    </source>
</evidence>
<evidence type="ECO:0000256" key="2">
    <source>
        <dbReference type="ARBA" id="ARBA00022552"/>
    </source>
</evidence>
<dbReference type="SMART" id="SM00320">
    <property type="entry name" value="WD40"/>
    <property type="match status" value="5"/>
</dbReference>
<evidence type="ECO:0000256" key="3">
    <source>
        <dbReference type="ARBA" id="ARBA00022574"/>
    </source>
</evidence>
<comment type="subcellular location">
    <subcellularLocation>
        <location evidence="1">Nucleus</location>
        <location evidence="1">Nucleolus</location>
    </subcellularLocation>
</comment>
<feature type="domain" description="BING4 C-terminal" evidence="8">
    <location>
        <begin position="359"/>
        <end position="437"/>
    </location>
</feature>
<feature type="region of interest" description="Disordered" evidence="7">
    <location>
        <begin position="1"/>
        <end position="35"/>
    </location>
</feature>
<dbReference type="PANTHER" id="PTHR14085">
    <property type="entry name" value="WD-REPEAT PROTEIN BING4"/>
    <property type="match status" value="1"/>
</dbReference>
<dbReference type="Pfam" id="PF08149">
    <property type="entry name" value="BING4CT"/>
    <property type="match status" value="1"/>
</dbReference>
<name>A0A8J4DA39_9CHLO</name>
<evidence type="ECO:0000256" key="7">
    <source>
        <dbReference type="SAM" id="MobiDB-lite"/>
    </source>
</evidence>
<keyword evidence="12" id="KW-1185">Reference proteome</keyword>
<dbReference type="InterPro" id="IPR036322">
    <property type="entry name" value="WD40_repeat_dom_sf"/>
</dbReference>
<keyword evidence="4" id="KW-0677">Repeat</keyword>
<evidence type="ECO:0000256" key="4">
    <source>
        <dbReference type="ARBA" id="ARBA00022737"/>
    </source>
</evidence>
<dbReference type="InterPro" id="IPR012952">
    <property type="entry name" value="BING4_C_dom"/>
</dbReference>
<keyword evidence="2" id="KW-0698">rRNA processing</keyword>
<dbReference type="EMBL" id="BNCQ01000005">
    <property type="protein sequence ID" value="GIL98150.1"/>
    <property type="molecule type" value="Genomic_DNA"/>
</dbReference>
<comment type="caution">
    <text evidence="10">The sequence shown here is derived from an EMBL/GenBank/DDBJ whole genome shotgun (WGS) entry which is preliminary data.</text>
</comment>
<dbReference type="InterPro" id="IPR040315">
    <property type="entry name" value="WDR46/Utp7"/>
</dbReference>
<keyword evidence="5" id="KW-0539">Nucleus</keyword>
<evidence type="ECO:0000256" key="5">
    <source>
        <dbReference type="ARBA" id="ARBA00023242"/>
    </source>
</evidence>
<dbReference type="AlphaFoldDB" id="A0A8J4DA39"/>
<feature type="compositionally biased region" description="Basic and acidic residues" evidence="7">
    <location>
        <begin position="497"/>
        <end position="523"/>
    </location>
</feature>
<accession>A0A8J4DA39</accession>